<sequence length="323" mass="35894">MKPVKNLDLYAEVQPPLYRGKNTLQIDEWSREEMLELLHYASQIKSMQKNGTVYQPLAGKTLAMIFTKSSTRTRVSFEVGMYQLGGSSLFLTDKDLQLGRGETISDTAKILSSYVDGIMIRTHAHENVVELAKHASVPVINGLTDLYHPCQALADLLTIQEHKGRLQGIKLAFIGDGNNVANSLALGALILGLDVRIATPPGYEMQNAIAAKAVEYATQYGGKFMMTHDANEAVDQADVIYTDVWTSMGFEEENEQRLKDFTAYQVNEKLVSRADSDYIFMHCLPVHRGEEVTAEIIDGPHSVVFEEAENRLHAQKALLASVM</sequence>
<feature type="domain" description="Aspartate/ornithine carbamoyltransferase carbamoyl-P binding" evidence="10">
    <location>
        <begin position="21"/>
        <end position="161"/>
    </location>
</feature>
<proteinExistence type="inferred from homology"/>
<feature type="binding site" evidence="8">
    <location>
        <position position="179"/>
    </location>
    <ligand>
        <name>L-ornithine</name>
        <dbReference type="ChEBI" id="CHEBI:46911"/>
    </ligand>
</feature>
<feature type="binding site" evidence="8">
    <location>
        <begin position="148"/>
        <end position="151"/>
    </location>
    <ligand>
        <name>carbamoyl phosphate</name>
        <dbReference type="ChEBI" id="CHEBI:58228"/>
    </ligand>
</feature>
<dbReference type="NCBIfam" id="NF001986">
    <property type="entry name" value="PRK00779.1"/>
    <property type="match status" value="1"/>
</dbReference>
<dbReference type="PANTHER" id="PTHR45753">
    <property type="entry name" value="ORNITHINE CARBAMOYLTRANSFERASE, MITOCHONDRIAL"/>
    <property type="match status" value="1"/>
</dbReference>
<dbReference type="AlphaFoldDB" id="A0A075R9P7"/>
<evidence type="ECO:0000256" key="7">
    <source>
        <dbReference type="ARBA" id="ARBA00048772"/>
    </source>
</evidence>
<dbReference type="Proteomes" id="UP000005850">
    <property type="component" value="Chromosome"/>
</dbReference>
<dbReference type="GO" id="GO:0016597">
    <property type="term" value="F:amino acid binding"/>
    <property type="evidence" value="ECO:0007669"/>
    <property type="project" value="InterPro"/>
</dbReference>
<dbReference type="Pfam" id="PF02729">
    <property type="entry name" value="OTCace_N"/>
    <property type="match status" value="1"/>
</dbReference>
<dbReference type="GO" id="GO:0005737">
    <property type="term" value="C:cytoplasm"/>
    <property type="evidence" value="ECO:0007669"/>
    <property type="project" value="UniProtKB-SubCell"/>
</dbReference>
<dbReference type="InterPro" id="IPR006131">
    <property type="entry name" value="Asp_carbamoyltransf_Asp/Orn-bd"/>
</dbReference>
<dbReference type="EMBL" id="CP007806">
    <property type="protein sequence ID" value="AIG28614.1"/>
    <property type="molecule type" value="Genomic_DNA"/>
</dbReference>
<feature type="binding site" evidence="8">
    <location>
        <position position="121"/>
    </location>
    <ligand>
        <name>carbamoyl phosphate</name>
        <dbReference type="ChEBI" id="CHEBI:58228"/>
    </ligand>
</feature>
<evidence type="ECO:0000313" key="12">
    <source>
        <dbReference type="Proteomes" id="UP000005850"/>
    </source>
</evidence>
<comment type="subcellular location">
    <subcellularLocation>
        <location evidence="8">Cytoplasm</location>
    </subcellularLocation>
</comment>
<dbReference type="eggNOG" id="COG0078">
    <property type="taxonomic scope" value="Bacteria"/>
</dbReference>
<dbReference type="InterPro" id="IPR006130">
    <property type="entry name" value="Asp/Orn_carbamoylTrfase"/>
</dbReference>
<evidence type="ECO:0000256" key="2">
    <source>
        <dbReference type="ARBA" id="ARBA00004975"/>
    </source>
</evidence>
<dbReference type="RefSeq" id="WP_003334346.1">
    <property type="nucleotide sequence ID" value="NZ_CP007806.1"/>
</dbReference>
<evidence type="ECO:0000256" key="6">
    <source>
        <dbReference type="ARBA" id="ARBA00022679"/>
    </source>
</evidence>
<feature type="binding site" evidence="8">
    <location>
        <begin position="70"/>
        <end position="73"/>
    </location>
    <ligand>
        <name>carbamoyl phosphate</name>
        <dbReference type="ChEBI" id="CHEBI:58228"/>
    </ligand>
</feature>
<evidence type="ECO:0000313" key="11">
    <source>
        <dbReference type="EMBL" id="AIG28614.1"/>
    </source>
</evidence>
<evidence type="ECO:0000256" key="5">
    <source>
        <dbReference type="ARBA" id="ARBA00016634"/>
    </source>
</evidence>
<dbReference type="PRINTS" id="PR00100">
    <property type="entry name" value="AOTCASE"/>
</dbReference>
<dbReference type="GO" id="GO:0019240">
    <property type="term" value="P:citrulline biosynthetic process"/>
    <property type="evidence" value="ECO:0007669"/>
    <property type="project" value="TreeGrafter"/>
</dbReference>
<dbReference type="InterPro" id="IPR036901">
    <property type="entry name" value="Asp/Orn_carbamoylTrfase_sf"/>
</dbReference>
<comment type="similarity">
    <text evidence="3 8">Belongs to the aspartate/ornithine carbamoyltransferase superfamily. OTCase family.</text>
</comment>
<dbReference type="SUPFAM" id="SSF53671">
    <property type="entry name" value="Aspartate/ornithine carbamoyltransferase"/>
    <property type="match status" value="1"/>
</dbReference>
<feature type="binding site" evidence="8">
    <location>
        <begin position="247"/>
        <end position="248"/>
    </location>
    <ligand>
        <name>L-ornithine</name>
        <dbReference type="ChEBI" id="CHEBI:46911"/>
    </ligand>
</feature>
<dbReference type="Pfam" id="PF00185">
    <property type="entry name" value="OTCace"/>
    <property type="match status" value="1"/>
</dbReference>
<dbReference type="NCBIfam" id="TIGR00658">
    <property type="entry name" value="orni_carb_tr"/>
    <property type="match status" value="1"/>
</dbReference>
<dbReference type="InterPro" id="IPR006132">
    <property type="entry name" value="Asp/Orn_carbamoyltranf_P-bd"/>
</dbReference>
<evidence type="ECO:0000259" key="10">
    <source>
        <dbReference type="Pfam" id="PF02729"/>
    </source>
</evidence>
<keyword evidence="12" id="KW-1185">Reference proteome</keyword>
<dbReference type="Gene3D" id="3.40.50.1370">
    <property type="entry name" value="Aspartate/ornithine carbamoyltransferase"/>
    <property type="match status" value="2"/>
</dbReference>
<dbReference type="PANTHER" id="PTHR45753:SF3">
    <property type="entry name" value="ORNITHINE TRANSCARBAMYLASE, MITOCHONDRIAL"/>
    <property type="match status" value="1"/>
</dbReference>
<organism evidence="11 12">
    <name type="scientific">Brevibacillus laterosporus LMG 15441</name>
    <dbReference type="NCBI Taxonomy" id="1042163"/>
    <lineage>
        <taxon>Bacteria</taxon>
        <taxon>Bacillati</taxon>
        <taxon>Bacillota</taxon>
        <taxon>Bacilli</taxon>
        <taxon>Bacillales</taxon>
        <taxon>Paenibacillaceae</taxon>
        <taxon>Brevibacillus</taxon>
    </lineage>
</organism>
<keyword evidence="8" id="KW-0963">Cytoplasm</keyword>
<dbReference type="GO" id="GO:0042450">
    <property type="term" value="P:L-arginine biosynthetic process via ornithine"/>
    <property type="evidence" value="ECO:0007669"/>
    <property type="project" value="UniProtKB-UniRule"/>
</dbReference>
<dbReference type="GO" id="GO:0004585">
    <property type="term" value="F:ornithine carbamoyltransferase activity"/>
    <property type="evidence" value="ECO:0007669"/>
    <property type="project" value="UniProtKB-UniRule"/>
</dbReference>
<comment type="catalytic activity">
    <reaction evidence="7 8">
        <text>carbamoyl phosphate + L-ornithine = L-citrulline + phosphate + H(+)</text>
        <dbReference type="Rhea" id="RHEA:19513"/>
        <dbReference type="ChEBI" id="CHEBI:15378"/>
        <dbReference type="ChEBI" id="CHEBI:43474"/>
        <dbReference type="ChEBI" id="CHEBI:46911"/>
        <dbReference type="ChEBI" id="CHEBI:57743"/>
        <dbReference type="ChEBI" id="CHEBI:58228"/>
        <dbReference type="EC" id="2.1.3.3"/>
    </reaction>
</comment>
<evidence type="ECO:0000256" key="3">
    <source>
        <dbReference type="ARBA" id="ARBA00007805"/>
    </source>
</evidence>
<comment type="pathway">
    <text evidence="2">Amino-acid biosynthesis; L-arginine biosynthesis; L-arginine from L-ornithine and carbamoyl phosphate: step 1/3.</text>
</comment>
<dbReference type="InterPro" id="IPR002292">
    <property type="entry name" value="Orn/put_carbamltrans"/>
</dbReference>
<evidence type="ECO:0000256" key="4">
    <source>
        <dbReference type="ARBA" id="ARBA00013007"/>
    </source>
</evidence>
<dbReference type="EC" id="2.1.3.3" evidence="4 8"/>
<dbReference type="PRINTS" id="PR00102">
    <property type="entry name" value="OTCASE"/>
</dbReference>
<dbReference type="KEGG" id="blr:BRLA_c043480"/>
<feature type="binding site" evidence="8">
    <location>
        <position position="243"/>
    </location>
    <ligand>
        <name>L-ornithine</name>
        <dbReference type="ChEBI" id="CHEBI:46911"/>
    </ligand>
</feature>
<feature type="binding site" evidence="8">
    <location>
        <position position="97"/>
    </location>
    <ligand>
        <name>carbamoyl phosphate</name>
        <dbReference type="ChEBI" id="CHEBI:58228"/>
    </ligand>
</feature>
<feature type="binding site" evidence="8">
    <location>
        <position position="311"/>
    </location>
    <ligand>
        <name>carbamoyl phosphate</name>
        <dbReference type="ChEBI" id="CHEBI:58228"/>
    </ligand>
</feature>
<dbReference type="PROSITE" id="PS00097">
    <property type="entry name" value="CARBAMOYLTRANSFERASE"/>
    <property type="match status" value="1"/>
</dbReference>
<dbReference type="HAMAP" id="MF_01109">
    <property type="entry name" value="OTCase"/>
    <property type="match status" value="1"/>
</dbReference>
<gene>
    <name evidence="11" type="ORF">BRLA_c043480</name>
</gene>
<protein>
    <recommendedName>
        <fullName evidence="5 8">Ornithine carbamoyltransferase</fullName>
        <shortName evidence="8">OTCase</shortName>
        <ecNumber evidence="4 8">2.1.3.3</ecNumber>
    </recommendedName>
</protein>
<feature type="domain" description="Aspartate/ornithine carbamoyltransferase Asp/Orn-binding" evidence="9">
    <location>
        <begin position="167"/>
        <end position="321"/>
    </location>
</feature>
<dbReference type="InterPro" id="IPR024904">
    <property type="entry name" value="OTCase_ArgI"/>
</dbReference>
<name>A0A075R9P7_BRELA</name>
<dbReference type="STRING" id="1042163.BRLA_c043480"/>
<comment type="function">
    <text evidence="1">Reversibly catalyzes the transfer of the carbamoyl group from carbamoyl phosphate (CP) to the N(epsilon) atom of ornithine (ORN) to produce L-citrulline.</text>
</comment>
<reference evidence="11 12" key="1">
    <citation type="journal article" date="2011" name="J. Bacteriol.">
        <title>Genome sequence of Brevibacillus laterosporus LMG 15441, a pathogen of invertebrates.</title>
        <authorList>
            <person name="Djukic M."/>
            <person name="Poehlein A."/>
            <person name="Thurmer A."/>
            <person name="Daniel R."/>
        </authorList>
    </citation>
    <scope>NUCLEOTIDE SEQUENCE [LARGE SCALE GENOMIC DNA]</scope>
    <source>
        <strain evidence="11 12">LMG 15441</strain>
    </source>
</reference>
<evidence type="ECO:0000256" key="8">
    <source>
        <dbReference type="HAMAP-Rule" id="MF_01109"/>
    </source>
</evidence>
<dbReference type="HOGENOM" id="CLU_043846_3_2_9"/>
<feature type="binding site" evidence="8">
    <location>
        <begin position="283"/>
        <end position="284"/>
    </location>
    <ligand>
        <name>carbamoyl phosphate</name>
        <dbReference type="ChEBI" id="CHEBI:58228"/>
    </ligand>
</feature>
<evidence type="ECO:0000256" key="1">
    <source>
        <dbReference type="ARBA" id="ARBA00003822"/>
    </source>
</evidence>
<keyword evidence="6 8" id="KW-0808">Transferase</keyword>
<dbReference type="FunFam" id="3.40.50.1370:FF:000008">
    <property type="entry name" value="Ornithine carbamoyltransferase"/>
    <property type="match status" value="1"/>
</dbReference>
<accession>A0A075R9P7</accession>
<evidence type="ECO:0000259" key="9">
    <source>
        <dbReference type="Pfam" id="PF00185"/>
    </source>
</evidence>